<dbReference type="EMBL" id="SJPK01000003">
    <property type="protein sequence ID" value="TWT73122.1"/>
    <property type="molecule type" value="Genomic_DNA"/>
</dbReference>
<dbReference type="PROSITE" id="PS50005">
    <property type="entry name" value="TPR"/>
    <property type="match status" value="1"/>
</dbReference>
<feature type="region of interest" description="Disordered" evidence="2">
    <location>
        <begin position="127"/>
        <end position="148"/>
    </location>
</feature>
<dbReference type="OrthoDB" id="9807628at2"/>
<evidence type="ECO:0000256" key="1">
    <source>
        <dbReference type="PROSITE-ProRule" id="PRU00339"/>
    </source>
</evidence>
<sequence precursor="true">MKGSATFLIIGALAWSNLWFSPDQQGQRLTDRGEFSQAAAAFQDPMRQGIAWFRAGEFKKAEKSFARISTPDAIYNRANSQVMLGKYEAAIKTYDRAIQKQPDFPDAVTNREIAVIRAKRVVQEGGDLGDQQEGADEIKFDKKKPGGQETVVQAQQPISNAAMQAMWLRRVQTKPAEFLKAKFAYQDAVGSVQEDSK</sequence>
<dbReference type="SMART" id="SM00028">
    <property type="entry name" value="TPR"/>
    <property type="match status" value="1"/>
</dbReference>
<dbReference type="InterPro" id="IPR011990">
    <property type="entry name" value="TPR-like_helical_dom_sf"/>
</dbReference>
<name>A0A5C5YHP7_9BACT</name>
<proteinExistence type="predicted"/>
<dbReference type="Gene3D" id="1.25.40.10">
    <property type="entry name" value="Tetratricopeptide repeat domain"/>
    <property type="match status" value="1"/>
</dbReference>
<dbReference type="Pfam" id="PF00515">
    <property type="entry name" value="TPR_1"/>
    <property type="match status" value="1"/>
</dbReference>
<keyword evidence="4" id="KW-1185">Reference proteome</keyword>
<dbReference type="AlphaFoldDB" id="A0A5C5YHP7"/>
<dbReference type="Proteomes" id="UP000318053">
    <property type="component" value="Unassembled WGS sequence"/>
</dbReference>
<evidence type="ECO:0000256" key="2">
    <source>
        <dbReference type="SAM" id="MobiDB-lite"/>
    </source>
</evidence>
<dbReference type="SUPFAM" id="SSF48452">
    <property type="entry name" value="TPR-like"/>
    <property type="match status" value="1"/>
</dbReference>
<evidence type="ECO:0000313" key="3">
    <source>
        <dbReference type="EMBL" id="TWT73122.1"/>
    </source>
</evidence>
<comment type="caution">
    <text evidence="3">The sequence shown here is derived from an EMBL/GenBank/DDBJ whole genome shotgun (WGS) entry which is preliminary data.</text>
</comment>
<feature type="compositionally biased region" description="Basic and acidic residues" evidence="2">
    <location>
        <begin position="136"/>
        <end position="146"/>
    </location>
</feature>
<dbReference type="InterPro" id="IPR019734">
    <property type="entry name" value="TPR_rpt"/>
</dbReference>
<accession>A0A5C5YHP7</accession>
<evidence type="ECO:0000313" key="4">
    <source>
        <dbReference type="Proteomes" id="UP000318053"/>
    </source>
</evidence>
<feature type="repeat" description="TPR" evidence="1">
    <location>
        <begin position="71"/>
        <end position="104"/>
    </location>
</feature>
<protein>
    <submittedName>
        <fullName evidence="3">Tetratricopeptide repeat protein</fullName>
    </submittedName>
</protein>
<reference evidence="3 4" key="1">
    <citation type="submission" date="2019-02" db="EMBL/GenBank/DDBJ databases">
        <title>Deep-cultivation of Planctomycetes and their phenomic and genomic characterization uncovers novel biology.</title>
        <authorList>
            <person name="Wiegand S."/>
            <person name="Jogler M."/>
            <person name="Boedeker C."/>
            <person name="Pinto D."/>
            <person name="Vollmers J."/>
            <person name="Rivas-Marin E."/>
            <person name="Kohn T."/>
            <person name="Peeters S.H."/>
            <person name="Heuer A."/>
            <person name="Rast P."/>
            <person name="Oberbeckmann S."/>
            <person name="Bunk B."/>
            <person name="Jeske O."/>
            <person name="Meyerdierks A."/>
            <person name="Storesund J.E."/>
            <person name="Kallscheuer N."/>
            <person name="Luecker S."/>
            <person name="Lage O.M."/>
            <person name="Pohl T."/>
            <person name="Merkel B.J."/>
            <person name="Hornburger P."/>
            <person name="Mueller R.-W."/>
            <person name="Bruemmer F."/>
            <person name="Labrenz M."/>
            <person name="Spormann A.M."/>
            <person name="Op Den Camp H."/>
            <person name="Overmann J."/>
            <person name="Amann R."/>
            <person name="Jetten M.S.M."/>
            <person name="Mascher T."/>
            <person name="Medema M.H."/>
            <person name="Devos D.P."/>
            <person name="Kaster A.-K."/>
            <person name="Ovreas L."/>
            <person name="Rohde M."/>
            <person name="Galperin M.Y."/>
            <person name="Jogler C."/>
        </authorList>
    </citation>
    <scope>NUCLEOTIDE SEQUENCE [LARGE SCALE GENOMIC DNA]</scope>
    <source>
        <strain evidence="3 4">CA85</strain>
    </source>
</reference>
<gene>
    <name evidence="3" type="ORF">CA85_15890</name>
</gene>
<dbReference type="RefSeq" id="WP_146390694.1">
    <property type="nucleotide sequence ID" value="NZ_SJPK01000003.1"/>
</dbReference>
<organism evidence="3 4">
    <name type="scientific">Allorhodopirellula solitaria</name>
    <dbReference type="NCBI Taxonomy" id="2527987"/>
    <lineage>
        <taxon>Bacteria</taxon>
        <taxon>Pseudomonadati</taxon>
        <taxon>Planctomycetota</taxon>
        <taxon>Planctomycetia</taxon>
        <taxon>Pirellulales</taxon>
        <taxon>Pirellulaceae</taxon>
        <taxon>Allorhodopirellula</taxon>
    </lineage>
</organism>
<keyword evidence="1" id="KW-0802">TPR repeat</keyword>